<sequence>MNTIVCIVYLIACFKFISTNPFKNDNQSSRQIGASLVLDEIPKTEKSFKNFHSQPLSTLKNIERNSNSLVPQISLVAVSSLESDIISIKDRDNFNRDDYFYPKPPLLEETVYTSNFSHIETNCTPNSTDLCHDLGHAPQFENSTLTKGLILSFIAFFSFIGNVTTLASIIRVRRKGTSTVYMLLFQLAIADLLVTLFCILAEGLWTLTVAWYGGNLLCKMVKFLQMFALYLSTYVLVLIGFDRLCAVRFPMQRAHAKHHVRRGIVCIWIMSGVFSLPQGQPPWQVFQLRHHHRKVTNKHHHHTLADLCFCRLSNCSVLIDAPPTSDATEICSSYSSLFLLRRLLSGMHLTSQAGHVCRAASFLIIFLVPGLDGSDTEIGLFLHLQLTWGRFLTSVFSTNEEGALRFRQFLLTGGLLLL</sequence>
<evidence type="ECO:0000256" key="6">
    <source>
        <dbReference type="ARBA" id="ARBA00023040"/>
    </source>
</evidence>
<keyword evidence="4 10" id="KW-0812">Transmembrane</keyword>
<dbReference type="PRINTS" id="PR00237">
    <property type="entry name" value="GPCRRHODOPSN"/>
</dbReference>
<comment type="subcellular location">
    <subcellularLocation>
        <location evidence="1">Cell membrane</location>
        <topology evidence="1">Multi-pass membrane protein</topology>
    </subcellularLocation>
</comment>
<name>A0A8X6PKQ0_NEPPI</name>
<keyword evidence="11" id="KW-0732">Signal</keyword>
<dbReference type="PANTHER" id="PTHR24230">
    <property type="entry name" value="G-PROTEIN COUPLED RECEPTOR"/>
    <property type="match status" value="1"/>
</dbReference>
<keyword evidence="8 13" id="KW-0675">Receptor</keyword>
<evidence type="ECO:0000313" key="13">
    <source>
        <dbReference type="EMBL" id="GFT71587.1"/>
    </source>
</evidence>
<dbReference type="Proteomes" id="UP000887013">
    <property type="component" value="Unassembled WGS sequence"/>
</dbReference>
<evidence type="ECO:0000256" key="1">
    <source>
        <dbReference type="ARBA" id="ARBA00004651"/>
    </source>
</evidence>
<dbReference type="AlphaFoldDB" id="A0A8X6PKQ0"/>
<dbReference type="Gene3D" id="1.20.1070.10">
    <property type="entry name" value="Rhodopsin 7-helix transmembrane proteins"/>
    <property type="match status" value="1"/>
</dbReference>
<keyword evidence="3" id="KW-1003">Cell membrane</keyword>
<dbReference type="PANTHER" id="PTHR24230:SF163">
    <property type="entry name" value="CORAZONIN RECEPTOR, ISOFORM B"/>
    <property type="match status" value="1"/>
</dbReference>
<evidence type="ECO:0000256" key="9">
    <source>
        <dbReference type="ARBA" id="ARBA00023224"/>
    </source>
</evidence>
<evidence type="ECO:0000256" key="3">
    <source>
        <dbReference type="ARBA" id="ARBA00022475"/>
    </source>
</evidence>
<accession>A0A8X6PKQ0</accession>
<keyword evidence="14" id="KW-1185">Reference proteome</keyword>
<keyword evidence="9" id="KW-0807">Transducer</keyword>
<dbReference type="Pfam" id="PF00001">
    <property type="entry name" value="7tm_1"/>
    <property type="match status" value="1"/>
</dbReference>
<evidence type="ECO:0000256" key="5">
    <source>
        <dbReference type="ARBA" id="ARBA00022989"/>
    </source>
</evidence>
<dbReference type="EMBL" id="BMAW01021137">
    <property type="protein sequence ID" value="GFT71587.1"/>
    <property type="molecule type" value="Genomic_DNA"/>
</dbReference>
<comment type="caution">
    <text evidence="13">The sequence shown here is derived from an EMBL/GenBank/DDBJ whole genome shotgun (WGS) entry which is preliminary data.</text>
</comment>
<dbReference type="InterPro" id="IPR017452">
    <property type="entry name" value="GPCR_Rhodpsn_7TM"/>
</dbReference>
<dbReference type="InterPro" id="IPR000276">
    <property type="entry name" value="GPCR_Rhodpsn"/>
</dbReference>
<evidence type="ECO:0000256" key="8">
    <source>
        <dbReference type="ARBA" id="ARBA00023170"/>
    </source>
</evidence>
<protein>
    <submittedName>
        <fullName evidence="13">Gonadotropin-releasing hormone receptor</fullName>
    </submittedName>
</protein>
<proteinExistence type="inferred from homology"/>
<feature type="transmembrane region" description="Helical" evidence="10">
    <location>
        <begin position="149"/>
        <end position="170"/>
    </location>
</feature>
<feature type="domain" description="G-protein coupled receptors family 1 profile" evidence="12">
    <location>
        <begin position="161"/>
        <end position="277"/>
    </location>
</feature>
<feature type="transmembrane region" description="Helical" evidence="10">
    <location>
        <begin position="227"/>
        <end position="247"/>
    </location>
</feature>
<feature type="signal peptide" evidence="11">
    <location>
        <begin position="1"/>
        <end position="19"/>
    </location>
</feature>
<organism evidence="13 14">
    <name type="scientific">Nephila pilipes</name>
    <name type="common">Giant wood spider</name>
    <name type="synonym">Nephila maculata</name>
    <dbReference type="NCBI Taxonomy" id="299642"/>
    <lineage>
        <taxon>Eukaryota</taxon>
        <taxon>Metazoa</taxon>
        <taxon>Ecdysozoa</taxon>
        <taxon>Arthropoda</taxon>
        <taxon>Chelicerata</taxon>
        <taxon>Arachnida</taxon>
        <taxon>Araneae</taxon>
        <taxon>Araneomorphae</taxon>
        <taxon>Entelegynae</taxon>
        <taxon>Araneoidea</taxon>
        <taxon>Nephilidae</taxon>
        <taxon>Nephila</taxon>
    </lineage>
</organism>
<evidence type="ECO:0000256" key="2">
    <source>
        <dbReference type="ARBA" id="ARBA00010663"/>
    </source>
</evidence>
<keyword evidence="6" id="KW-0297">G-protein coupled receptor</keyword>
<evidence type="ECO:0000256" key="11">
    <source>
        <dbReference type="SAM" id="SignalP"/>
    </source>
</evidence>
<evidence type="ECO:0000256" key="4">
    <source>
        <dbReference type="ARBA" id="ARBA00022692"/>
    </source>
</evidence>
<keyword evidence="5 10" id="KW-1133">Transmembrane helix</keyword>
<evidence type="ECO:0000259" key="12">
    <source>
        <dbReference type="PROSITE" id="PS50262"/>
    </source>
</evidence>
<feature type="transmembrane region" description="Helical" evidence="10">
    <location>
        <begin position="182"/>
        <end position="207"/>
    </location>
</feature>
<keyword evidence="7 10" id="KW-0472">Membrane</keyword>
<dbReference type="GO" id="GO:0035237">
    <property type="term" value="F:corazonin receptor activity"/>
    <property type="evidence" value="ECO:0007669"/>
    <property type="project" value="TreeGrafter"/>
</dbReference>
<evidence type="ECO:0000313" key="14">
    <source>
        <dbReference type="Proteomes" id="UP000887013"/>
    </source>
</evidence>
<dbReference type="PROSITE" id="PS50262">
    <property type="entry name" value="G_PROTEIN_RECEP_F1_2"/>
    <property type="match status" value="1"/>
</dbReference>
<feature type="chain" id="PRO_5036491856" evidence="11">
    <location>
        <begin position="20"/>
        <end position="418"/>
    </location>
</feature>
<evidence type="ECO:0000256" key="7">
    <source>
        <dbReference type="ARBA" id="ARBA00023136"/>
    </source>
</evidence>
<comment type="similarity">
    <text evidence="2">Belongs to the G-protein coupled receptor 1 family.</text>
</comment>
<reference evidence="13" key="1">
    <citation type="submission" date="2020-08" db="EMBL/GenBank/DDBJ databases">
        <title>Multicomponent nature underlies the extraordinary mechanical properties of spider dragline silk.</title>
        <authorList>
            <person name="Kono N."/>
            <person name="Nakamura H."/>
            <person name="Mori M."/>
            <person name="Yoshida Y."/>
            <person name="Ohtoshi R."/>
            <person name="Malay A.D."/>
            <person name="Moran D.A.P."/>
            <person name="Tomita M."/>
            <person name="Numata K."/>
            <person name="Arakawa K."/>
        </authorList>
    </citation>
    <scope>NUCLEOTIDE SEQUENCE</scope>
</reference>
<evidence type="ECO:0000256" key="10">
    <source>
        <dbReference type="SAM" id="Phobius"/>
    </source>
</evidence>
<gene>
    <name evidence="13" type="primary">GNRHR</name>
    <name evidence="13" type="ORF">NPIL_283241</name>
</gene>
<dbReference type="OrthoDB" id="6435638at2759"/>
<dbReference type="SUPFAM" id="SSF81321">
    <property type="entry name" value="Family A G protein-coupled receptor-like"/>
    <property type="match status" value="1"/>
</dbReference>
<dbReference type="GO" id="GO:0005886">
    <property type="term" value="C:plasma membrane"/>
    <property type="evidence" value="ECO:0007669"/>
    <property type="project" value="UniProtKB-SubCell"/>
</dbReference>